<name>A0A7V9ABV4_9BACT</name>
<dbReference type="RefSeq" id="WP_194538074.1">
    <property type="nucleotide sequence ID" value="NZ_JACEFB010000007.1"/>
</dbReference>
<feature type="region of interest" description="Disordered" evidence="1">
    <location>
        <begin position="160"/>
        <end position="182"/>
    </location>
</feature>
<organism evidence="2 3">
    <name type="scientific">Thermogemmata fonticola</name>
    <dbReference type="NCBI Taxonomy" id="2755323"/>
    <lineage>
        <taxon>Bacteria</taxon>
        <taxon>Pseudomonadati</taxon>
        <taxon>Planctomycetota</taxon>
        <taxon>Planctomycetia</taxon>
        <taxon>Gemmatales</taxon>
        <taxon>Gemmataceae</taxon>
        <taxon>Thermogemmata</taxon>
    </lineage>
</organism>
<evidence type="ECO:0000256" key="1">
    <source>
        <dbReference type="SAM" id="MobiDB-lite"/>
    </source>
</evidence>
<accession>A0A7V9ABV4</accession>
<protein>
    <recommendedName>
        <fullName evidence="4">PSP1 C-terminal domain-containing protein</fullName>
    </recommendedName>
</protein>
<comment type="caution">
    <text evidence="2">The sequence shown here is derived from an EMBL/GenBank/DDBJ whole genome shotgun (WGS) entry which is preliminary data.</text>
</comment>
<proteinExistence type="predicted"/>
<reference evidence="2 3" key="1">
    <citation type="submission" date="2020-07" db="EMBL/GenBank/DDBJ databases">
        <title>Thermogemmata thermophila gen. nov., sp. nov., a novel moderate thermophilic planctomycete from a Kamchatka hot spring.</title>
        <authorList>
            <person name="Elcheninov A.G."/>
            <person name="Podosokorskaya O.A."/>
            <person name="Kovaleva O.L."/>
            <person name="Novikov A."/>
            <person name="Bonch-Osmolovskaya E.A."/>
            <person name="Toshchakov S.V."/>
            <person name="Kublanov I.V."/>
        </authorList>
    </citation>
    <scope>NUCLEOTIDE SEQUENCE [LARGE SCALE GENOMIC DNA]</scope>
    <source>
        <strain evidence="2 3">2918</strain>
    </source>
</reference>
<feature type="compositionally biased region" description="Low complexity" evidence="1">
    <location>
        <begin position="160"/>
        <end position="179"/>
    </location>
</feature>
<dbReference type="AlphaFoldDB" id="A0A7V9ABV4"/>
<dbReference type="Proteomes" id="UP000542342">
    <property type="component" value="Unassembled WGS sequence"/>
</dbReference>
<evidence type="ECO:0000313" key="3">
    <source>
        <dbReference type="Proteomes" id="UP000542342"/>
    </source>
</evidence>
<evidence type="ECO:0008006" key="4">
    <source>
        <dbReference type="Google" id="ProtNLM"/>
    </source>
</evidence>
<keyword evidence="3" id="KW-1185">Reference proteome</keyword>
<sequence length="248" mass="26031">MTAPHPSLVRYSKLGWLGSFPAPEAYPRGATVLLRTPRGLELGEILVPALATGTVPSAPPRTAPPLGGSILRRATPEDLHAAQEADQTVQRLLPLFEADAPPWLIVDAEATLDHCCILHTLPAPAQVERDPAAWTAAWQEQTGWRFEVLDLARFSPPLAPSRTAARRPAPVSTPSTSGCSSGGCSNGGSNGCSNGCSNGGGCSNGCSNGGGCSNGSCGRGTLSTEELYAYFALLREHYPEHLSRYSLL</sequence>
<gene>
    <name evidence="2" type="ORF">H0921_10685</name>
</gene>
<dbReference type="EMBL" id="JACEFB010000007">
    <property type="protein sequence ID" value="MBA2226626.1"/>
    <property type="molecule type" value="Genomic_DNA"/>
</dbReference>
<evidence type="ECO:0000313" key="2">
    <source>
        <dbReference type="EMBL" id="MBA2226626.1"/>
    </source>
</evidence>